<feature type="transmembrane region" description="Helical" evidence="1">
    <location>
        <begin position="383"/>
        <end position="402"/>
    </location>
</feature>
<sequence length="427" mass="47815">MVDNEGWMEKPNSEPLTRCNQYTSRAVNMFGNNSNQEEALDALLEDFSVDESSQTFLDLFRLNLVGVERIIFITLCSCMASVGLSANCCIILANVLHRLRYSRENDFYTGRARSLSRISVVGANPFKVNITPQNRFSYFSALSGQAKFRYSHVIFAIAIFSLISCAAFVPLVVLNVCGGTSSADADNWIVLICLAWSVFQILFMTVFFFVNTTIQFLSLVFPLTFKLQRNPLWGTFLLIVVVCGVHASLTVVVIFKQLFQTLYEIGAGKKNTKLENSITQIQLVLTLPLGVFVVTWIATIIMYAVIVKHIHVAIITVSRISIQPDEHRSSIGSGQSTHSSLWQTVVRKNFHKCLILGAGTLTFYIMETPTFLVVYNLLPPSSWVLLAHLSVHAITPLLHIMLSKSFRSALGRMLRPRRVDSSIAVLW</sequence>
<reference evidence="4" key="1">
    <citation type="submission" date="2017-02" db="UniProtKB">
        <authorList>
            <consortium name="WormBaseParasite"/>
        </authorList>
    </citation>
    <scope>IDENTIFICATION</scope>
</reference>
<evidence type="ECO:0000313" key="4">
    <source>
        <dbReference type="WBParaSite" id="TTAC_0000008201-mRNA-1"/>
    </source>
</evidence>
<evidence type="ECO:0000313" key="3">
    <source>
        <dbReference type="Proteomes" id="UP000274429"/>
    </source>
</evidence>
<keyword evidence="1" id="KW-1133">Transmembrane helix</keyword>
<protein>
    <submittedName>
        <fullName evidence="4">G_PROTEIN_RECEP_F1_2 domain-containing protein</fullName>
    </submittedName>
</protein>
<feature type="transmembrane region" description="Helical" evidence="1">
    <location>
        <begin position="188"/>
        <end position="210"/>
    </location>
</feature>
<evidence type="ECO:0000313" key="2">
    <source>
        <dbReference type="EMBL" id="VDM15808.1"/>
    </source>
</evidence>
<dbReference type="AlphaFoldDB" id="A0A0R3WHQ0"/>
<dbReference type="Proteomes" id="UP000274429">
    <property type="component" value="Unassembled WGS sequence"/>
</dbReference>
<proteinExistence type="predicted"/>
<reference evidence="2 3" key="2">
    <citation type="submission" date="2018-11" db="EMBL/GenBank/DDBJ databases">
        <authorList>
            <consortium name="Pathogen Informatics"/>
        </authorList>
    </citation>
    <scope>NUCLEOTIDE SEQUENCE [LARGE SCALE GENOMIC DNA]</scope>
</reference>
<name>A0A0R3WHQ0_HYDTA</name>
<organism evidence="4">
    <name type="scientific">Hydatigena taeniaeformis</name>
    <name type="common">Feline tapeworm</name>
    <name type="synonym">Taenia taeniaeformis</name>
    <dbReference type="NCBI Taxonomy" id="6205"/>
    <lineage>
        <taxon>Eukaryota</taxon>
        <taxon>Metazoa</taxon>
        <taxon>Spiralia</taxon>
        <taxon>Lophotrochozoa</taxon>
        <taxon>Platyhelminthes</taxon>
        <taxon>Cestoda</taxon>
        <taxon>Eucestoda</taxon>
        <taxon>Cyclophyllidea</taxon>
        <taxon>Taeniidae</taxon>
        <taxon>Hydatigera</taxon>
    </lineage>
</organism>
<feature type="transmembrane region" description="Helical" evidence="1">
    <location>
        <begin position="70"/>
        <end position="93"/>
    </location>
</feature>
<feature type="transmembrane region" description="Helical" evidence="1">
    <location>
        <begin position="231"/>
        <end position="255"/>
    </location>
</feature>
<feature type="transmembrane region" description="Helical" evidence="1">
    <location>
        <begin position="153"/>
        <end position="176"/>
    </location>
</feature>
<dbReference type="Gene3D" id="1.20.1070.10">
    <property type="entry name" value="Rhodopsin 7-helix transmembrane proteins"/>
    <property type="match status" value="1"/>
</dbReference>
<keyword evidence="3" id="KW-1185">Reference proteome</keyword>
<keyword evidence="1" id="KW-0472">Membrane</keyword>
<evidence type="ECO:0000256" key="1">
    <source>
        <dbReference type="SAM" id="Phobius"/>
    </source>
</evidence>
<dbReference type="WBParaSite" id="TTAC_0000008201-mRNA-1">
    <property type="protein sequence ID" value="TTAC_0000008201-mRNA-1"/>
    <property type="gene ID" value="TTAC_0000008201"/>
</dbReference>
<dbReference type="OrthoDB" id="6274593at2759"/>
<feature type="transmembrane region" description="Helical" evidence="1">
    <location>
        <begin position="353"/>
        <end position="377"/>
    </location>
</feature>
<accession>A0A0R3WHQ0</accession>
<keyword evidence="1" id="KW-0812">Transmembrane</keyword>
<dbReference type="EMBL" id="UYWX01000006">
    <property type="protein sequence ID" value="VDM15808.1"/>
    <property type="molecule type" value="Genomic_DNA"/>
</dbReference>
<gene>
    <name evidence="2" type="ORF">TTAC_LOCUS83</name>
</gene>
<feature type="transmembrane region" description="Helical" evidence="1">
    <location>
        <begin position="281"/>
        <end position="306"/>
    </location>
</feature>